<organism evidence="1 2">
    <name type="scientific">Musa troglodytarum</name>
    <name type="common">fe'i banana</name>
    <dbReference type="NCBI Taxonomy" id="320322"/>
    <lineage>
        <taxon>Eukaryota</taxon>
        <taxon>Viridiplantae</taxon>
        <taxon>Streptophyta</taxon>
        <taxon>Embryophyta</taxon>
        <taxon>Tracheophyta</taxon>
        <taxon>Spermatophyta</taxon>
        <taxon>Magnoliopsida</taxon>
        <taxon>Liliopsida</taxon>
        <taxon>Zingiberales</taxon>
        <taxon>Musaceae</taxon>
        <taxon>Musa</taxon>
    </lineage>
</organism>
<accession>A0A9E7EAK1</accession>
<dbReference type="EMBL" id="CP097502">
    <property type="protein sequence ID" value="URD73400.1"/>
    <property type="molecule type" value="Genomic_DNA"/>
</dbReference>
<evidence type="ECO:0000313" key="1">
    <source>
        <dbReference type="EMBL" id="URD73400.1"/>
    </source>
</evidence>
<sequence length="174" mass="19339">MRRRRACPWSLTHPLVHRNCANRMSSVAAATANPPSALGRLTAYAPSQLQLLPWPETVARRGESERSNTSNTPLFWLTLPPPLSSAIPRHVSVLHSTSVILDTVMEPLLLQARFTDDNNCYYQMKPINALGFTRSFSSAHLEESSALQKQISYLQSYAPLKPTSAIPVSRKEGK</sequence>
<dbReference type="Proteomes" id="UP001055439">
    <property type="component" value="Chromosome 1"/>
</dbReference>
<keyword evidence="2" id="KW-1185">Reference proteome</keyword>
<name>A0A9E7EAK1_9LILI</name>
<protein>
    <submittedName>
        <fullName evidence="1">Uncharacterized protein</fullName>
    </submittedName>
</protein>
<dbReference type="OrthoDB" id="759087at2759"/>
<proteinExistence type="predicted"/>
<evidence type="ECO:0000313" key="2">
    <source>
        <dbReference type="Proteomes" id="UP001055439"/>
    </source>
</evidence>
<gene>
    <name evidence="1" type="ORF">MUK42_09239</name>
</gene>
<reference evidence="1" key="1">
    <citation type="submission" date="2022-05" db="EMBL/GenBank/DDBJ databases">
        <title>The Musa troglodytarum L. genome provides insights into the mechanism of non-climacteric behaviour and enrichment of carotenoids.</title>
        <authorList>
            <person name="Wang J."/>
        </authorList>
    </citation>
    <scope>NUCLEOTIDE SEQUENCE</scope>
    <source>
        <tissue evidence="1">Leaf</tissue>
    </source>
</reference>
<dbReference type="AlphaFoldDB" id="A0A9E7EAK1"/>